<evidence type="ECO:0000256" key="2">
    <source>
        <dbReference type="ARBA" id="ARBA00023125"/>
    </source>
</evidence>
<dbReference type="PROSITE" id="PS50987">
    <property type="entry name" value="HTH_ARSR_2"/>
    <property type="match status" value="1"/>
</dbReference>
<dbReference type="GO" id="GO:0003677">
    <property type="term" value="F:DNA binding"/>
    <property type="evidence" value="ECO:0007669"/>
    <property type="project" value="UniProtKB-KW"/>
</dbReference>
<dbReference type="InterPro" id="IPR036390">
    <property type="entry name" value="WH_DNA-bd_sf"/>
</dbReference>
<dbReference type="InterPro" id="IPR051011">
    <property type="entry name" value="Metal_resp_trans_reg"/>
</dbReference>
<dbReference type="PANTHER" id="PTHR43132:SF6">
    <property type="entry name" value="HTH-TYPE TRANSCRIPTIONAL REPRESSOR CZRA"/>
    <property type="match status" value="1"/>
</dbReference>
<keyword evidence="3" id="KW-0804">Transcription</keyword>
<evidence type="ECO:0000259" key="4">
    <source>
        <dbReference type="PROSITE" id="PS50987"/>
    </source>
</evidence>
<dbReference type="OrthoDB" id="9794330at2"/>
<keyword evidence="2" id="KW-0238">DNA-binding</keyword>
<sequence>MEAEAKGGITLAEPKNTADDVCEVTCVDEEKVTRLQEDIDDREVERMAVMFKGLADKSRMKILLALATEGELCVCDASHILGASIASTSHHLRYLRKLGLAKYRKEGKLVYYSLDDSHIKDIVTLASEHQHELTARDGTN</sequence>
<reference evidence="5 6" key="1">
    <citation type="submission" date="2018-10" db="EMBL/GenBank/DDBJ databases">
        <title>Draft genome sequence of Bacillus salarius IM0101, isolated from a hypersaline soil in Inner Mongolia, China.</title>
        <authorList>
            <person name="Yamprayoonswat W."/>
            <person name="Boonvisut S."/>
            <person name="Jumpathong W."/>
            <person name="Sittihan S."/>
            <person name="Ruangsuj P."/>
            <person name="Wanthongcharoen S."/>
            <person name="Thongpramul N."/>
            <person name="Pimmason S."/>
            <person name="Yu B."/>
            <person name="Yasawong M."/>
        </authorList>
    </citation>
    <scope>NUCLEOTIDE SEQUENCE [LARGE SCALE GENOMIC DNA]</scope>
    <source>
        <strain evidence="5 6">IM0101</strain>
    </source>
</reference>
<dbReference type="InterPro" id="IPR011991">
    <property type="entry name" value="ArsR-like_HTH"/>
</dbReference>
<dbReference type="Pfam" id="PF01022">
    <property type="entry name" value="HTH_5"/>
    <property type="match status" value="1"/>
</dbReference>
<comment type="caution">
    <text evidence="5">The sequence shown here is derived from an EMBL/GenBank/DDBJ whole genome shotgun (WGS) entry which is preliminary data.</text>
</comment>
<name>A0A3R9QJN4_9BACI</name>
<dbReference type="Gene3D" id="1.10.10.10">
    <property type="entry name" value="Winged helix-like DNA-binding domain superfamily/Winged helix DNA-binding domain"/>
    <property type="match status" value="1"/>
</dbReference>
<dbReference type="SMART" id="SM00418">
    <property type="entry name" value="HTH_ARSR"/>
    <property type="match status" value="1"/>
</dbReference>
<organism evidence="5 6">
    <name type="scientific">Salibacterium salarium</name>
    <dbReference type="NCBI Taxonomy" id="284579"/>
    <lineage>
        <taxon>Bacteria</taxon>
        <taxon>Bacillati</taxon>
        <taxon>Bacillota</taxon>
        <taxon>Bacilli</taxon>
        <taxon>Bacillales</taxon>
        <taxon>Bacillaceae</taxon>
    </lineage>
</organism>
<keyword evidence="1" id="KW-0805">Transcription regulation</keyword>
<proteinExistence type="predicted"/>
<dbReference type="PRINTS" id="PR00778">
    <property type="entry name" value="HTHARSR"/>
</dbReference>
<keyword evidence="6" id="KW-1185">Reference proteome</keyword>
<gene>
    <name evidence="5" type="ORF">D7Z54_17060</name>
</gene>
<evidence type="ECO:0000256" key="3">
    <source>
        <dbReference type="ARBA" id="ARBA00023163"/>
    </source>
</evidence>
<dbReference type="AlphaFoldDB" id="A0A3R9QJN4"/>
<dbReference type="Proteomes" id="UP000275076">
    <property type="component" value="Unassembled WGS sequence"/>
</dbReference>
<dbReference type="GO" id="GO:0003700">
    <property type="term" value="F:DNA-binding transcription factor activity"/>
    <property type="evidence" value="ECO:0007669"/>
    <property type="project" value="InterPro"/>
</dbReference>
<dbReference type="CDD" id="cd00090">
    <property type="entry name" value="HTH_ARSR"/>
    <property type="match status" value="1"/>
</dbReference>
<evidence type="ECO:0000313" key="5">
    <source>
        <dbReference type="EMBL" id="RSL32196.1"/>
    </source>
</evidence>
<accession>A0A3R9QJN4</accession>
<evidence type="ECO:0000313" key="6">
    <source>
        <dbReference type="Proteomes" id="UP000275076"/>
    </source>
</evidence>
<dbReference type="InterPro" id="IPR036388">
    <property type="entry name" value="WH-like_DNA-bd_sf"/>
</dbReference>
<feature type="domain" description="HTH arsR-type" evidence="4">
    <location>
        <begin position="39"/>
        <end position="134"/>
    </location>
</feature>
<dbReference type="SUPFAM" id="SSF46785">
    <property type="entry name" value="Winged helix' DNA-binding domain"/>
    <property type="match status" value="1"/>
</dbReference>
<dbReference type="EMBL" id="RBVX01000017">
    <property type="protein sequence ID" value="RSL32196.1"/>
    <property type="molecule type" value="Genomic_DNA"/>
</dbReference>
<evidence type="ECO:0000256" key="1">
    <source>
        <dbReference type="ARBA" id="ARBA00023015"/>
    </source>
</evidence>
<protein>
    <submittedName>
        <fullName evidence="5">Transcriptional regulator</fullName>
    </submittedName>
</protein>
<dbReference type="NCBIfam" id="NF033788">
    <property type="entry name" value="HTH_metalloreg"/>
    <property type="match status" value="1"/>
</dbReference>
<dbReference type="PANTHER" id="PTHR43132">
    <property type="entry name" value="ARSENICAL RESISTANCE OPERON REPRESSOR ARSR-RELATED"/>
    <property type="match status" value="1"/>
</dbReference>
<dbReference type="InterPro" id="IPR001845">
    <property type="entry name" value="HTH_ArsR_DNA-bd_dom"/>
</dbReference>